<proteinExistence type="predicted"/>
<keyword evidence="3" id="KW-1185">Reference proteome</keyword>
<feature type="compositionally biased region" description="Low complexity" evidence="1">
    <location>
        <begin position="253"/>
        <end position="267"/>
    </location>
</feature>
<feature type="compositionally biased region" description="Basic and acidic residues" evidence="1">
    <location>
        <begin position="95"/>
        <end position="108"/>
    </location>
</feature>
<dbReference type="Ensembl" id="ENSACIT00000023558.1">
    <property type="protein sequence ID" value="ENSACIP00000022949.1"/>
    <property type="gene ID" value="ENSACIG00000017864.1"/>
</dbReference>
<dbReference type="AlphaFoldDB" id="A0A3Q0SDE2"/>
<evidence type="ECO:0000313" key="2">
    <source>
        <dbReference type="Ensembl" id="ENSACIP00000022949.1"/>
    </source>
</evidence>
<feature type="region of interest" description="Disordered" evidence="1">
    <location>
        <begin position="216"/>
        <end position="238"/>
    </location>
</feature>
<evidence type="ECO:0000256" key="1">
    <source>
        <dbReference type="SAM" id="MobiDB-lite"/>
    </source>
</evidence>
<sequence>MDEVFFKSALPAHESFVFDDTSLALPTDLRSSTQPDSKDRSLRVHRQIQLSLSRKAKKSLSNGNVHFETQLEMNQHHGLTVMRKRASTFSSHSFSSDHERKPSKREEVSPQASGELPRGRFQYSTYHYGMSTPPGPSLSRIVGTLPQHSARSASFHRSAFSEIPRGTQTFVSTPARATIWQRPARQSVAPKSAFARSAPVQQNSEFGFWSYKQNTAKQEKPTVQRPNGDPTLGSIQPDEGLSWLAQVRKRSNQKSLKQKSSLPSVSSAEVDAGRQVEKQLPIQQLQRQNVTTL</sequence>
<evidence type="ECO:0000313" key="3">
    <source>
        <dbReference type="Proteomes" id="UP000261340"/>
    </source>
</evidence>
<dbReference type="Proteomes" id="UP000261340">
    <property type="component" value="Unplaced"/>
</dbReference>
<accession>A0A3Q0SDE2</accession>
<name>A0A3Q0SDE2_AMPCI</name>
<reference evidence="2" key="2">
    <citation type="submission" date="2025-09" db="UniProtKB">
        <authorList>
            <consortium name="Ensembl"/>
        </authorList>
    </citation>
    <scope>IDENTIFICATION</scope>
</reference>
<feature type="region of interest" description="Disordered" evidence="1">
    <location>
        <begin position="252"/>
        <end position="278"/>
    </location>
</feature>
<dbReference type="STRING" id="61819.ENSACIP00000022949"/>
<reference evidence="2" key="1">
    <citation type="submission" date="2025-08" db="UniProtKB">
        <authorList>
            <consortium name="Ensembl"/>
        </authorList>
    </citation>
    <scope>IDENTIFICATION</scope>
</reference>
<organism evidence="2 3">
    <name type="scientific">Amphilophus citrinellus</name>
    <name type="common">Midas cichlid</name>
    <name type="synonym">Cichlasoma citrinellum</name>
    <dbReference type="NCBI Taxonomy" id="61819"/>
    <lineage>
        <taxon>Eukaryota</taxon>
        <taxon>Metazoa</taxon>
        <taxon>Chordata</taxon>
        <taxon>Craniata</taxon>
        <taxon>Vertebrata</taxon>
        <taxon>Euteleostomi</taxon>
        <taxon>Actinopterygii</taxon>
        <taxon>Neopterygii</taxon>
        <taxon>Teleostei</taxon>
        <taxon>Neoteleostei</taxon>
        <taxon>Acanthomorphata</taxon>
        <taxon>Ovalentaria</taxon>
        <taxon>Cichlomorphae</taxon>
        <taxon>Cichliformes</taxon>
        <taxon>Cichlidae</taxon>
        <taxon>New World cichlids</taxon>
        <taxon>Cichlasomatinae</taxon>
        <taxon>Heroini</taxon>
        <taxon>Amphilophus</taxon>
    </lineage>
</organism>
<feature type="region of interest" description="Disordered" evidence="1">
    <location>
        <begin position="88"/>
        <end position="118"/>
    </location>
</feature>
<protein>
    <submittedName>
        <fullName evidence="2">Uncharacterized protein</fullName>
    </submittedName>
</protein>